<dbReference type="KEGG" id="hma:pNG5077"/>
<evidence type="ECO:0000313" key="2">
    <source>
        <dbReference type="EMBL" id="AAV44496.1"/>
    </source>
</evidence>
<keyword evidence="3" id="KW-1185">Reference proteome</keyword>
<feature type="compositionally biased region" description="Basic and acidic residues" evidence="1">
    <location>
        <begin position="1"/>
        <end position="11"/>
    </location>
</feature>
<dbReference type="EMBL" id="AY596294">
    <property type="protein sequence ID" value="AAV44496.1"/>
    <property type="molecule type" value="Genomic_DNA"/>
</dbReference>
<geneLocation type="plasmid" evidence="2 3">
    <name>pNG500</name>
</geneLocation>
<evidence type="ECO:0000256" key="1">
    <source>
        <dbReference type="SAM" id="MobiDB-lite"/>
    </source>
</evidence>
<proteinExistence type="predicted"/>
<dbReference type="Proteomes" id="UP000001169">
    <property type="component" value="Plasmid pNG500"/>
</dbReference>
<evidence type="ECO:0000313" key="3">
    <source>
        <dbReference type="Proteomes" id="UP000001169"/>
    </source>
</evidence>
<sequence>MHWKSLRDKRFSSTVNPQSERRYDVYAEPT</sequence>
<accession>Q5V7M9</accession>
<gene>
    <name evidence="2" type="ordered locus">pNG5077</name>
</gene>
<dbReference type="HOGENOM" id="CLU_3401537_0_0_2"/>
<reference evidence="2 3" key="1">
    <citation type="journal article" date="2004" name="Genome Res.">
        <title>Genome sequence of Haloarcula marismortui: a halophilic archaeon from the Dead Sea.</title>
        <authorList>
            <person name="Baliga N.S."/>
            <person name="Bonneau R."/>
            <person name="Facciotti M.T."/>
            <person name="Pan M."/>
            <person name="Glusman G."/>
            <person name="Deutsch E.W."/>
            <person name="Shannon P."/>
            <person name="Chiu Y."/>
            <person name="Weng R.S."/>
            <person name="Gan R.R."/>
            <person name="Hung P."/>
            <person name="Date S.V."/>
            <person name="Marcotte E."/>
            <person name="Hood L."/>
            <person name="Ng W.V."/>
        </authorList>
    </citation>
    <scope>NUCLEOTIDE SEQUENCE [LARGE SCALE GENOMIC DNA]</scope>
    <source>
        <strain evidence="3">ATCC 43049 / DSM 3752 / JCM 8966 / VKM B-1809</strain>
        <plasmid evidence="3">Plasmid pNG500</plasmid>
    </source>
</reference>
<organism evidence="2 3">
    <name type="scientific">Haloarcula marismortui (strain ATCC 43049 / DSM 3752 / JCM 8966 / VKM B-1809)</name>
    <name type="common">Halobacterium marismortui</name>
    <dbReference type="NCBI Taxonomy" id="272569"/>
    <lineage>
        <taxon>Archaea</taxon>
        <taxon>Methanobacteriati</taxon>
        <taxon>Methanobacteriota</taxon>
        <taxon>Stenosarchaea group</taxon>
        <taxon>Halobacteria</taxon>
        <taxon>Halobacteriales</taxon>
        <taxon>Haloarculaceae</taxon>
        <taxon>Haloarcula</taxon>
    </lineage>
</organism>
<feature type="region of interest" description="Disordered" evidence="1">
    <location>
        <begin position="1"/>
        <end position="30"/>
    </location>
</feature>
<dbReference type="AlphaFoldDB" id="Q5V7M9"/>
<dbReference type="EnsemblBacteria" id="AAV44496">
    <property type="protein sequence ID" value="AAV44496"/>
    <property type="gene ID" value="pNG5077"/>
</dbReference>
<protein>
    <submittedName>
        <fullName evidence="2">Uncharacterized protein</fullName>
    </submittedName>
</protein>
<keyword evidence="2" id="KW-0614">Plasmid</keyword>
<feature type="compositionally biased region" description="Basic and acidic residues" evidence="1">
    <location>
        <begin position="19"/>
        <end position="30"/>
    </location>
</feature>
<name>Q5V7M9_HALMA</name>